<dbReference type="Pfam" id="PF01343">
    <property type="entry name" value="Peptidase_S49"/>
    <property type="match status" value="2"/>
</dbReference>
<dbReference type="Gene3D" id="3.90.226.10">
    <property type="entry name" value="2-enoyl-CoA Hydratase, Chain A, domain 1"/>
    <property type="match status" value="2"/>
</dbReference>
<proteinExistence type="inferred from homology"/>
<evidence type="ECO:0000256" key="1">
    <source>
        <dbReference type="ARBA" id="ARBA00004370"/>
    </source>
</evidence>
<evidence type="ECO:0000256" key="5">
    <source>
        <dbReference type="ARBA" id="ARBA00022825"/>
    </source>
</evidence>
<keyword evidence="5" id="KW-0720">Serine protease</keyword>
<dbReference type="InterPro" id="IPR004635">
    <property type="entry name" value="Pept_S49_SppA"/>
</dbReference>
<dbReference type="Gene3D" id="6.20.330.10">
    <property type="match status" value="1"/>
</dbReference>
<dbReference type="EMBL" id="JAVRHX010000001">
    <property type="protein sequence ID" value="MDT0594023.1"/>
    <property type="molecule type" value="Genomic_DNA"/>
</dbReference>
<dbReference type="Proteomes" id="UP001253545">
    <property type="component" value="Unassembled WGS sequence"/>
</dbReference>
<evidence type="ECO:0000256" key="6">
    <source>
        <dbReference type="ARBA" id="ARBA00023136"/>
    </source>
</evidence>
<keyword evidence="7" id="KW-0812">Transmembrane</keyword>
<dbReference type="NCBIfam" id="TIGR00705">
    <property type="entry name" value="SppA_67K"/>
    <property type="match status" value="1"/>
</dbReference>
<dbReference type="PANTHER" id="PTHR33209:SF1">
    <property type="entry name" value="PEPTIDASE S49 DOMAIN-CONTAINING PROTEIN"/>
    <property type="match status" value="1"/>
</dbReference>
<dbReference type="RefSeq" id="WP_311367512.1">
    <property type="nucleotide sequence ID" value="NZ_JAVRHX010000001.1"/>
</dbReference>
<dbReference type="InterPro" id="IPR047217">
    <property type="entry name" value="S49_SppA_67K_type_N"/>
</dbReference>
<dbReference type="CDD" id="cd07018">
    <property type="entry name" value="S49_SppA_67K_type"/>
    <property type="match status" value="1"/>
</dbReference>
<evidence type="ECO:0000313" key="10">
    <source>
        <dbReference type="Proteomes" id="UP001253545"/>
    </source>
</evidence>
<accession>A0ABU2ZPQ0</accession>
<keyword evidence="10" id="KW-1185">Reference proteome</keyword>
<keyword evidence="3" id="KW-0645">Protease</keyword>
<dbReference type="InterPro" id="IPR004634">
    <property type="entry name" value="Pept_S49_pIV"/>
</dbReference>
<protein>
    <submittedName>
        <fullName evidence="9">Signal peptide peptidase SppA</fullName>
    </submittedName>
</protein>
<keyword evidence="6 7" id="KW-0472">Membrane</keyword>
<keyword evidence="4" id="KW-0378">Hydrolase</keyword>
<dbReference type="InterPro" id="IPR047272">
    <property type="entry name" value="S49_SppA_C"/>
</dbReference>
<dbReference type="NCBIfam" id="TIGR00706">
    <property type="entry name" value="SppA_dom"/>
    <property type="match status" value="1"/>
</dbReference>
<feature type="domain" description="Peptidase S49" evidence="8">
    <location>
        <begin position="397"/>
        <end position="546"/>
    </location>
</feature>
<evidence type="ECO:0000259" key="8">
    <source>
        <dbReference type="Pfam" id="PF01343"/>
    </source>
</evidence>
<feature type="domain" description="Peptidase S49" evidence="8">
    <location>
        <begin position="139"/>
        <end position="293"/>
    </location>
</feature>
<feature type="transmembrane region" description="Helical" evidence="7">
    <location>
        <begin position="25"/>
        <end position="43"/>
    </location>
</feature>
<organism evidence="9 10">
    <name type="scientific">Glaciecola petra</name>
    <dbReference type="NCBI Taxonomy" id="3075602"/>
    <lineage>
        <taxon>Bacteria</taxon>
        <taxon>Pseudomonadati</taxon>
        <taxon>Pseudomonadota</taxon>
        <taxon>Gammaproteobacteria</taxon>
        <taxon>Alteromonadales</taxon>
        <taxon>Alteromonadaceae</taxon>
        <taxon>Glaciecola</taxon>
    </lineage>
</organism>
<comment type="subcellular location">
    <subcellularLocation>
        <location evidence="1">Membrane</location>
    </subcellularLocation>
</comment>
<evidence type="ECO:0000256" key="3">
    <source>
        <dbReference type="ARBA" id="ARBA00022670"/>
    </source>
</evidence>
<sequence length="622" mass="68511">MSEKRSFTKSLFVGIWNTLNFSRRLVLNILFVIIVLFIIIGIANSGSDKPKVSADSALILNLSGNIVIQKTWVDPTEKFVQEALGQGGDAPEILLKELIDVIENAAEDDRIKALVLKLDRFGGGGMDKLKMVGEALEVFKATEKPVYAIGDYYGRSQYYLASHADNVYIHPMGAMLMEGYTRYGTYFKEALEKLKVSTHVFKVGKFKSAVEPYLRNDMSDEAKLANEAWLTELWSMFKNDVSGSREFGTDNFDENFDALLEKFSAVEGDFGQYALTNNWVDGLRTRAEFKSEMIELLGQGEDDNSYNSVSYNSYLKMITPDFTLPNTDLNQIAVIVAKGTILDGKQDPGTIGGDSTAALLRKARLDDNVKAVVLQVDSGGGSAFASEVIRQEVELIKEAGKPVIASMASVAASGGYWISASADKIFAEPSTITGSIGIFGMFMTYENSLAYLGVNTDGISTSELNGIDPMRELSEGYKSLIQMNIERGYKRFITLVADERGMTLEEVDEIAQGRVWVGTQALELGLVDELGGLEEAVAAAADMAELEDYSMTYIERQMTEEEKMWANLLNNVSTVVGKLNIDIEPSPIQKLANTFNQEAKILTSLNDPMASYVLCLECTMVE</sequence>
<dbReference type="CDD" id="cd07023">
    <property type="entry name" value="S49_Sppa_N_C"/>
    <property type="match status" value="1"/>
</dbReference>
<dbReference type="SUPFAM" id="SSF52096">
    <property type="entry name" value="ClpP/crotonase"/>
    <property type="match status" value="2"/>
</dbReference>
<comment type="similarity">
    <text evidence="2">Belongs to the peptidase S49 family.</text>
</comment>
<dbReference type="InterPro" id="IPR002142">
    <property type="entry name" value="Peptidase_S49"/>
</dbReference>
<evidence type="ECO:0000256" key="7">
    <source>
        <dbReference type="SAM" id="Phobius"/>
    </source>
</evidence>
<name>A0ABU2ZPQ0_9ALTE</name>
<dbReference type="PANTHER" id="PTHR33209">
    <property type="entry name" value="PROTEASE 4"/>
    <property type="match status" value="1"/>
</dbReference>
<comment type="caution">
    <text evidence="9">The sequence shown here is derived from an EMBL/GenBank/DDBJ whole genome shotgun (WGS) entry which is preliminary data.</text>
</comment>
<evidence type="ECO:0000256" key="2">
    <source>
        <dbReference type="ARBA" id="ARBA00008683"/>
    </source>
</evidence>
<keyword evidence="7" id="KW-1133">Transmembrane helix</keyword>
<dbReference type="PIRSF" id="PIRSF001217">
    <property type="entry name" value="Protease_4_SppA"/>
    <property type="match status" value="1"/>
</dbReference>
<evidence type="ECO:0000313" key="9">
    <source>
        <dbReference type="EMBL" id="MDT0594023.1"/>
    </source>
</evidence>
<evidence type="ECO:0000256" key="4">
    <source>
        <dbReference type="ARBA" id="ARBA00022801"/>
    </source>
</evidence>
<reference evidence="9 10" key="1">
    <citation type="submission" date="2023-09" db="EMBL/GenBank/DDBJ databases">
        <authorList>
            <person name="Rey-Velasco X."/>
        </authorList>
    </citation>
    <scope>NUCLEOTIDE SEQUENCE [LARGE SCALE GENOMIC DNA]</scope>
    <source>
        <strain evidence="9 10">P117</strain>
    </source>
</reference>
<gene>
    <name evidence="9" type="primary">sppA</name>
    <name evidence="9" type="ORF">RM552_04120</name>
</gene>
<dbReference type="InterPro" id="IPR029045">
    <property type="entry name" value="ClpP/crotonase-like_dom_sf"/>
</dbReference>